<dbReference type="Proteomes" id="UP000244741">
    <property type="component" value="Segment"/>
</dbReference>
<evidence type="ECO:0000313" key="2">
    <source>
        <dbReference type="Proteomes" id="UP000244741"/>
    </source>
</evidence>
<accession>A0A2R4ALR2</accession>
<reference evidence="1 2" key="1">
    <citation type="submission" date="2017-12" db="EMBL/GenBank/DDBJ databases">
        <title>Genomic characterization of T5-related Aeromonas hydrophila phages AhSzq-1 and AhSzw-1 and proposal to be two new species.</title>
        <authorList>
            <person name="Chen L."/>
            <person name="Yuan S."/>
            <person name="Ma Y."/>
        </authorList>
    </citation>
    <scope>NUCLEOTIDE SEQUENCE [LARGE SCALE GENOMIC DNA]</scope>
    <source>
        <strain evidence="1">Seawater</strain>
    </source>
</reference>
<name>A0A2R4ALR2_9CAUD</name>
<sequence>MAIEKVVRCDSADCWAVIEPNTGFAVLGNIHKVGSAKESIGVFDCVGGGIVGNNIEDGEVVRALYYCDNCMARILGFSRVQNRQDCIGSP</sequence>
<evidence type="ECO:0000313" key="1">
    <source>
        <dbReference type="EMBL" id="AVR75993.1"/>
    </source>
</evidence>
<organism evidence="1 2">
    <name type="scientific">Aeromonas phage AhSzq-1</name>
    <dbReference type="NCBI Taxonomy" id="2138298"/>
    <lineage>
        <taxon>Viruses</taxon>
        <taxon>Duplodnaviria</taxon>
        <taxon>Heunggongvirae</taxon>
        <taxon>Uroviricota</taxon>
        <taxon>Caudoviricetes</taxon>
        <taxon>Demerecviridae</taxon>
        <taxon>Shenzhenvirus</taxon>
        <taxon>Shenzhenvirus AhSzq1</taxon>
    </lineage>
</organism>
<proteinExistence type="predicted"/>
<protein>
    <submittedName>
        <fullName evidence="1">Uncharacterized protein</fullName>
    </submittedName>
</protein>
<gene>
    <name evidence="1" type="ORF">AhSzq1_100</name>
</gene>
<keyword evidence="2" id="KW-1185">Reference proteome</keyword>
<dbReference type="EMBL" id="MG676224">
    <property type="protein sequence ID" value="AVR75993.1"/>
    <property type="molecule type" value="Genomic_DNA"/>
</dbReference>